<dbReference type="AlphaFoldDB" id="A0A9D1IAD2"/>
<dbReference type="Proteomes" id="UP000824089">
    <property type="component" value="Unassembled WGS sequence"/>
</dbReference>
<sequence>MKKHTVYHVTILFILLISLFLITGCGESEPSSSDRTPTASPQSTAADNTAIIATPAPSTATPEAEATDPEKQTLSDEQLGKPFPADLEGVELLFSQDYETDLAFEDITEQGENINIVNGKLGLCLDPDGNYIDSWAGWGLDVLCLLDDYEQYELSFELQSFKPAEGKSAWDSFFMGAFISDCAAAKPYYTNANEIADGFWVTFTNETEAHVYFGGINWPNPLVSVSIPEGFDTAKRLYVITNQNGVSYWMDTAAGEQILLVSAVFSENDSTVTIYDGSGQSVWSGANEIDR</sequence>
<dbReference type="EMBL" id="DVMM01000166">
    <property type="protein sequence ID" value="HIU30168.1"/>
    <property type="molecule type" value="Genomic_DNA"/>
</dbReference>
<protein>
    <submittedName>
        <fullName evidence="2">Uncharacterized protein</fullName>
    </submittedName>
</protein>
<feature type="non-terminal residue" evidence="2">
    <location>
        <position position="291"/>
    </location>
</feature>
<feature type="region of interest" description="Disordered" evidence="1">
    <location>
        <begin position="28"/>
        <end position="80"/>
    </location>
</feature>
<name>A0A9D1IAD2_9CLOT</name>
<evidence type="ECO:0000256" key="1">
    <source>
        <dbReference type="SAM" id="MobiDB-lite"/>
    </source>
</evidence>
<reference evidence="2" key="2">
    <citation type="journal article" date="2021" name="PeerJ">
        <title>Extensive microbial diversity within the chicken gut microbiome revealed by metagenomics and culture.</title>
        <authorList>
            <person name="Gilroy R."/>
            <person name="Ravi A."/>
            <person name="Getino M."/>
            <person name="Pursley I."/>
            <person name="Horton D.L."/>
            <person name="Alikhan N.F."/>
            <person name="Baker D."/>
            <person name="Gharbi K."/>
            <person name="Hall N."/>
            <person name="Watson M."/>
            <person name="Adriaenssens E.M."/>
            <person name="Foster-Nyarko E."/>
            <person name="Jarju S."/>
            <person name="Secka A."/>
            <person name="Antonio M."/>
            <person name="Oren A."/>
            <person name="Chaudhuri R.R."/>
            <person name="La Ragione R."/>
            <person name="Hildebrand F."/>
            <person name="Pallen M.J."/>
        </authorList>
    </citation>
    <scope>NUCLEOTIDE SEQUENCE</scope>
    <source>
        <strain evidence="2">CHK195-4489</strain>
    </source>
</reference>
<organism evidence="2 3">
    <name type="scientific">Candidatus Egerieisoma faecipullorum</name>
    <dbReference type="NCBI Taxonomy" id="2840963"/>
    <lineage>
        <taxon>Bacteria</taxon>
        <taxon>Bacillati</taxon>
        <taxon>Bacillota</taxon>
        <taxon>Clostridia</taxon>
        <taxon>Eubacteriales</taxon>
        <taxon>Clostridiaceae</taxon>
        <taxon>Clostridiaceae incertae sedis</taxon>
        <taxon>Candidatus Egerieisoma</taxon>
    </lineage>
</organism>
<proteinExistence type="predicted"/>
<dbReference type="PROSITE" id="PS51257">
    <property type="entry name" value="PROKAR_LIPOPROTEIN"/>
    <property type="match status" value="1"/>
</dbReference>
<reference evidence="2" key="1">
    <citation type="submission" date="2020-10" db="EMBL/GenBank/DDBJ databases">
        <authorList>
            <person name="Gilroy R."/>
        </authorList>
    </citation>
    <scope>NUCLEOTIDE SEQUENCE</scope>
    <source>
        <strain evidence="2">CHK195-4489</strain>
    </source>
</reference>
<evidence type="ECO:0000313" key="2">
    <source>
        <dbReference type="EMBL" id="HIU30168.1"/>
    </source>
</evidence>
<gene>
    <name evidence="2" type="ORF">IAD50_07735</name>
</gene>
<feature type="compositionally biased region" description="Polar residues" evidence="1">
    <location>
        <begin position="29"/>
        <end position="47"/>
    </location>
</feature>
<feature type="compositionally biased region" description="Low complexity" evidence="1">
    <location>
        <begin position="49"/>
        <end position="64"/>
    </location>
</feature>
<comment type="caution">
    <text evidence="2">The sequence shown here is derived from an EMBL/GenBank/DDBJ whole genome shotgun (WGS) entry which is preliminary data.</text>
</comment>
<accession>A0A9D1IAD2</accession>
<evidence type="ECO:0000313" key="3">
    <source>
        <dbReference type="Proteomes" id="UP000824089"/>
    </source>
</evidence>